<sequence length="124" mass="14094">MDHLVIKLNEDYQRIQCVEISTEVYMPSRNTHQSEIEFQECTDQLREIIVKYSSSHEIIIGGDINTDLSTQAPCGGEGVSIVVCQLQLLTKCGFDPARPMFELGLKIIKIQLLTKFGEDWMKTT</sequence>
<name>A0A9D4GRH0_DREPO</name>
<accession>A0A9D4GRH0</accession>
<proteinExistence type="predicted"/>
<dbReference type="Proteomes" id="UP000828390">
    <property type="component" value="Unassembled WGS sequence"/>
</dbReference>
<comment type="caution">
    <text evidence="1">The sequence shown here is derived from an EMBL/GenBank/DDBJ whole genome shotgun (WGS) entry which is preliminary data.</text>
</comment>
<evidence type="ECO:0000313" key="2">
    <source>
        <dbReference type="Proteomes" id="UP000828390"/>
    </source>
</evidence>
<organism evidence="1 2">
    <name type="scientific">Dreissena polymorpha</name>
    <name type="common">Zebra mussel</name>
    <name type="synonym">Mytilus polymorpha</name>
    <dbReference type="NCBI Taxonomy" id="45954"/>
    <lineage>
        <taxon>Eukaryota</taxon>
        <taxon>Metazoa</taxon>
        <taxon>Spiralia</taxon>
        <taxon>Lophotrochozoa</taxon>
        <taxon>Mollusca</taxon>
        <taxon>Bivalvia</taxon>
        <taxon>Autobranchia</taxon>
        <taxon>Heteroconchia</taxon>
        <taxon>Euheterodonta</taxon>
        <taxon>Imparidentia</taxon>
        <taxon>Neoheterodontei</taxon>
        <taxon>Myida</taxon>
        <taxon>Dreissenoidea</taxon>
        <taxon>Dreissenidae</taxon>
        <taxon>Dreissena</taxon>
    </lineage>
</organism>
<gene>
    <name evidence="1" type="ORF">DPMN_122214</name>
</gene>
<dbReference type="AlphaFoldDB" id="A0A9D4GRH0"/>
<protein>
    <recommendedName>
        <fullName evidence="3">Endonuclease/exonuclease/phosphatase domain-containing protein</fullName>
    </recommendedName>
</protein>
<reference evidence="1" key="2">
    <citation type="submission" date="2020-11" db="EMBL/GenBank/DDBJ databases">
        <authorList>
            <person name="McCartney M.A."/>
            <person name="Auch B."/>
            <person name="Kono T."/>
            <person name="Mallez S."/>
            <person name="Becker A."/>
            <person name="Gohl D.M."/>
            <person name="Silverstein K.A.T."/>
            <person name="Koren S."/>
            <person name="Bechman K.B."/>
            <person name="Herman A."/>
            <person name="Abrahante J.E."/>
            <person name="Garbe J."/>
        </authorList>
    </citation>
    <scope>NUCLEOTIDE SEQUENCE</scope>
    <source>
        <strain evidence="1">Duluth1</strain>
        <tissue evidence="1">Whole animal</tissue>
    </source>
</reference>
<dbReference type="EMBL" id="JAIWYP010000005">
    <property type="protein sequence ID" value="KAH3820468.1"/>
    <property type="molecule type" value="Genomic_DNA"/>
</dbReference>
<keyword evidence="2" id="KW-1185">Reference proteome</keyword>
<evidence type="ECO:0008006" key="3">
    <source>
        <dbReference type="Google" id="ProtNLM"/>
    </source>
</evidence>
<reference evidence="1" key="1">
    <citation type="journal article" date="2019" name="bioRxiv">
        <title>The Genome of the Zebra Mussel, Dreissena polymorpha: A Resource for Invasive Species Research.</title>
        <authorList>
            <person name="McCartney M.A."/>
            <person name="Auch B."/>
            <person name="Kono T."/>
            <person name="Mallez S."/>
            <person name="Zhang Y."/>
            <person name="Obille A."/>
            <person name="Becker A."/>
            <person name="Abrahante J.E."/>
            <person name="Garbe J."/>
            <person name="Badalamenti J.P."/>
            <person name="Herman A."/>
            <person name="Mangelson H."/>
            <person name="Liachko I."/>
            <person name="Sullivan S."/>
            <person name="Sone E.D."/>
            <person name="Koren S."/>
            <person name="Silverstein K.A.T."/>
            <person name="Beckman K.B."/>
            <person name="Gohl D.M."/>
        </authorList>
    </citation>
    <scope>NUCLEOTIDE SEQUENCE</scope>
    <source>
        <strain evidence="1">Duluth1</strain>
        <tissue evidence="1">Whole animal</tissue>
    </source>
</reference>
<evidence type="ECO:0000313" key="1">
    <source>
        <dbReference type="EMBL" id="KAH3820468.1"/>
    </source>
</evidence>